<name>A0A7M3DQG6_RHILE</name>
<gene>
    <name evidence="1" type="ORF">ELH90_03945</name>
</gene>
<evidence type="ECO:0000313" key="2">
    <source>
        <dbReference type="Proteomes" id="UP000292974"/>
    </source>
</evidence>
<comment type="caution">
    <text evidence="1">The sequence shown here is derived from an EMBL/GenBank/DDBJ whole genome shotgun (WGS) entry which is preliminary data.</text>
</comment>
<reference evidence="1 2" key="1">
    <citation type="submission" date="2019-02" db="EMBL/GenBank/DDBJ databases">
        <title>The genomic architecture of introgression among sibling species of bacteria.</title>
        <authorList>
            <person name="Cavassim M.I.A."/>
            <person name="Moeskjaer S."/>
            <person name="Moslemi C."/>
            <person name="Fields B."/>
            <person name="Bachmann A."/>
            <person name="Vilhjalmsson B."/>
            <person name="Schierup M.H."/>
            <person name="Young J.P.W."/>
            <person name="Andersen S.U."/>
        </authorList>
    </citation>
    <scope>NUCLEOTIDE SEQUENCE [LARGE SCALE GENOMIC DNA]</scope>
    <source>
        <strain evidence="1 2">SM135B</strain>
    </source>
</reference>
<sequence>MTIDEFLEWENLREHRYEFLSGQPVPVPPSTQARSLLISDIVSILRPAVRGTGLRVRCGSEVRYPAVVIDTGPYVATATEPTQPFAVIDVDRPRDWSALPGVQFLSLVTGDDPEEVLTFISARTK</sequence>
<dbReference type="InterPro" id="IPR011335">
    <property type="entry name" value="Restrct_endonuc-II-like"/>
</dbReference>
<proteinExistence type="predicted"/>
<evidence type="ECO:0008006" key="3">
    <source>
        <dbReference type="Google" id="ProtNLM"/>
    </source>
</evidence>
<dbReference type="SUPFAM" id="SSF52980">
    <property type="entry name" value="Restriction endonuclease-like"/>
    <property type="match status" value="1"/>
</dbReference>
<dbReference type="Proteomes" id="UP000292974">
    <property type="component" value="Unassembled WGS sequence"/>
</dbReference>
<organism evidence="1 2">
    <name type="scientific">Rhizobium leguminosarum</name>
    <dbReference type="NCBI Taxonomy" id="384"/>
    <lineage>
        <taxon>Bacteria</taxon>
        <taxon>Pseudomonadati</taxon>
        <taxon>Pseudomonadota</taxon>
        <taxon>Alphaproteobacteria</taxon>
        <taxon>Hyphomicrobiales</taxon>
        <taxon>Rhizobiaceae</taxon>
        <taxon>Rhizobium/Agrobacterium group</taxon>
        <taxon>Rhizobium</taxon>
    </lineage>
</organism>
<dbReference type="EMBL" id="SIOP01000001">
    <property type="protein sequence ID" value="TAY50918.1"/>
    <property type="molecule type" value="Genomic_DNA"/>
</dbReference>
<evidence type="ECO:0000313" key="1">
    <source>
        <dbReference type="EMBL" id="TAY50918.1"/>
    </source>
</evidence>
<dbReference type="AlphaFoldDB" id="A0A7M3DQG6"/>
<dbReference type="InterPro" id="IPR012296">
    <property type="entry name" value="Nuclease_put_TT1808"/>
</dbReference>
<accession>A0A7M3DQG6</accession>
<dbReference type="Gene3D" id="3.90.1570.10">
    <property type="entry name" value="tt1808, chain A"/>
    <property type="match status" value="1"/>
</dbReference>
<dbReference type="RefSeq" id="WP_130715806.1">
    <property type="nucleotide sequence ID" value="NZ_SIOP01000001.1"/>
</dbReference>
<protein>
    <recommendedName>
        <fullName evidence="3">Restriction endonuclease domain-containing protein</fullName>
    </recommendedName>
</protein>